<evidence type="ECO:0000256" key="1">
    <source>
        <dbReference type="SAM" id="MobiDB-lite"/>
    </source>
</evidence>
<dbReference type="EMBL" id="VEVO01000004">
    <property type="protein sequence ID" value="KAF0042836.1"/>
    <property type="molecule type" value="Genomic_DNA"/>
</dbReference>
<organism evidence="2 3">
    <name type="scientific">Scophthalmus maximus</name>
    <name type="common">Turbot</name>
    <name type="synonym">Psetta maxima</name>
    <dbReference type="NCBI Taxonomy" id="52904"/>
    <lineage>
        <taxon>Eukaryota</taxon>
        <taxon>Metazoa</taxon>
        <taxon>Chordata</taxon>
        <taxon>Craniata</taxon>
        <taxon>Vertebrata</taxon>
        <taxon>Euteleostomi</taxon>
        <taxon>Actinopterygii</taxon>
        <taxon>Neopterygii</taxon>
        <taxon>Teleostei</taxon>
        <taxon>Neoteleostei</taxon>
        <taxon>Acanthomorphata</taxon>
        <taxon>Carangaria</taxon>
        <taxon>Pleuronectiformes</taxon>
        <taxon>Pleuronectoidei</taxon>
        <taxon>Scophthalmidae</taxon>
        <taxon>Scophthalmus</taxon>
    </lineage>
</organism>
<evidence type="ECO:0000313" key="2">
    <source>
        <dbReference type="EMBL" id="KAF0042836.1"/>
    </source>
</evidence>
<sequence>MRSFHVGERPLTRLPQAGFIDIDAPGDSRGTGAAVPPPCGSAAIRYRSCELIQGPFIRKRDASKDLSGQTSQCLRSLQVNSMHMTSRRVNLERLPGQAPLYGKTRLRPARRRLFHFFLPSPVSERERAADERRRTRLTDRVAFSASWERYNYQQAPSMSMREYEAVTLQTRESCVAASEVIKSSTVKYRRESNPSPLAQRLVNKIFAARRSPSTVPMTHPSSEESKSSCC</sequence>
<protein>
    <submittedName>
        <fullName evidence="2">Uncharacterized protein</fullName>
    </submittedName>
</protein>
<feature type="compositionally biased region" description="Basic and acidic residues" evidence="1">
    <location>
        <begin position="221"/>
        <end position="230"/>
    </location>
</feature>
<evidence type="ECO:0000313" key="3">
    <source>
        <dbReference type="Proteomes" id="UP000438429"/>
    </source>
</evidence>
<accession>A0A6A4T5H9</accession>
<dbReference type="Proteomes" id="UP000438429">
    <property type="component" value="Unassembled WGS sequence"/>
</dbReference>
<reference evidence="2 3" key="1">
    <citation type="submission" date="2019-06" db="EMBL/GenBank/DDBJ databases">
        <title>Draft genomes of female and male turbot (Scophthalmus maximus).</title>
        <authorList>
            <person name="Xu H."/>
            <person name="Xu X.-W."/>
            <person name="Shao C."/>
            <person name="Chen S."/>
        </authorList>
    </citation>
    <scope>NUCLEOTIDE SEQUENCE [LARGE SCALE GENOMIC DNA]</scope>
    <source>
        <strain evidence="2">Ysfricsl-2016a</strain>
        <tissue evidence="2">Blood</tissue>
    </source>
</reference>
<proteinExistence type="predicted"/>
<name>A0A6A4T5H9_SCOMX</name>
<feature type="compositionally biased region" description="Polar residues" evidence="1">
    <location>
        <begin position="211"/>
        <end position="220"/>
    </location>
</feature>
<gene>
    <name evidence="2" type="ORF">F2P81_004173</name>
</gene>
<feature type="region of interest" description="Disordered" evidence="1">
    <location>
        <begin position="209"/>
        <end position="230"/>
    </location>
</feature>
<comment type="caution">
    <text evidence="2">The sequence shown here is derived from an EMBL/GenBank/DDBJ whole genome shotgun (WGS) entry which is preliminary data.</text>
</comment>
<dbReference type="AlphaFoldDB" id="A0A6A4T5H9"/>